<dbReference type="EMBL" id="CAJVRL010000080">
    <property type="protein sequence ID" value="CAG8957579.1"/>
    <property type="molecule type" value="Genomic_DNA"/>
</dbReference>
<dbReference type="Gene3D" id="3.30.310.130">
    <property type="entry name" value="Ubiquitin-related"/>
    <property type="match status" value="2"/>
</dbReference>
<feature type="compositionally biased region" description="Polar residues" evidence="6">
    <location>
        <begin position="1617"/>
        <end position="1632"/>
    </location>
</feature>
<protein>
    <recommendedName>
        <fullName evidence="7">Ubiquitin-like protease family profile domain-containing protein</fullName>
    </recommendedName>
</protein>
<dbReference type="PANTHER" id="PTHR46896">
    <property type="entry name" value="SENTRIN-SPECIFIC PROTEASE"/>
    <property type="match status" value="1"/>
</dbReference>
<dbReference type="Gene3D" id="1.10.418.20">
    <property type="match status" value="2"/>
</dbReference>
<evidence type="ECO:0000256" key="2">
    <source>
        <dbReference type="ARBA" id="ARBA00022553"/>
    </source>
</evidence>
<dbReference type="Pfam" id="PF02902">
    <property type="entry name" value="Peptidase_C48"/>
    <property type="match status" value="1"/>
</dbReference>
<accession>A0A9N9L1W3</accession>
<organism evidence="8 9">
    <name type="scientific">Hymenoscyphus fraxineus</name>
    <dbReference type="NCBI Taxonomy" id="746836"/>
    <lineage>
        <taxon>Eukaryota</taxon>
        <taxon>Fungi</taxon>
        <taxon>Dikarya</taxon>
        <taxon>Ascomycota</taxon>
        <taxon>Pezizomycotina</taxon>
        <taxon>Leotiomycetes</taxon>
        <taxon>Helotiales</taxon>
        <taxon>Helotiaceae</taxon>
        <taxon>Hymenoscyphus</taxon>
    </lineage>
</organism>
<evidence type="ECO:0000256" key="3">
    <source>
        <dbReference type="ARBA" id="ARBA00022670"/>
    </source>
</evidence>
<keyword evidence="4" id="KW-0833">Ubl conjugation pathway</keyword>
<feature type="compositionally biased region" description="Low complexity" evidence="6">
    <location>
        <begin position="427"/>
        <end position="436"/>
    </location>
</feature>
<evidence type="ECO:0000313" key="9">
    <source>
        <dbReference type="Proteomes" id="UP000696280"/>
    </source>
</evidence>
<feature type="compositionally biased region" description="Basic residues" evidence="6">
    <location>
        <begin position="122"/>
        <end position="133"/>
    </location>
</feature>
<feature type="region of interest" description="Disordered" evidence="6">
    <location>
        <begin position="331"/>
        <end position="606"/>
    </location>
</feature>
<dbReference type="GO" id="GO:0016926">
    <property type="term" value="P:protein desumoylation"/>
    <property type="evidence" value="ECO:0007669"/>
    <property type="project" value="TreeGrafter"/>
</dbReference>
<feature type="compositionally biased region" description="Polar residues" evidence="6">
    <location>
        <begin position="154"/>
        <end position="164"/>
    </location>
</feature>
<dbReference type="PANTHER" id="PTHR46896:SF3">
    <property type="entry name" value="FI06413P-RELATED"/>
    <property type="match status" value="1"/>
</dbReference>
<feature type="compositionally biased region" description="Polar residues" evidence="6">
    <location>
        <begin position="454"/>
        <end position="466"/>
    </location>
</feature>
<feature type="compositionally biased region" description="Polar residues" evidence="6">
    <location>
        <begin position="1583"/>
        <end position="1593"/>
    </location>
</feature>
<keyword evidence="3" id="KW-0645">Protease</keyword>
<feature type="compositionally biased region" description="Low complexity" evidence="6">
    <location>
        <begin position="550"/>
        <end position="561"/>
    </location>
</feature>
<reference evidence="8" key="1">
    <citation type="submission" date="2021-07" db="EMBL/GenBank/DDBJ databases">
        <authorList>
            <person name="Durling M."/>
        </authorList>
    </citation>
    <scope>NUCLEOTIDE SEQUENCE</scope>
</reference>
<gene>
    <name evidence="8" type="ORF">HYFRA_00010445</name>
</gene>
<keyword evidence="5" id="KW-0378">Hydrolase</keyword>
<dbReference type="PROSITE" id="PS50600">
    <property type="entry name" value="ULP_PROTEASE"/>
    <property type="match status" value="1"/>
</dbReference>
<feature type="region of interest" description="Disordered" evidence="6">
    <location>
        <begin position="1079"/>
        <end position="1174"/>
    </location>
</feature>
<feature type="compositionally biased region" description="Acidic residues" evidence="6">
    <location>
        <begin position="169"/>
        <end position="181"/>
    </location>
</feature>
<name>A0A9N9L1W3_9HELO</name>
<evidence type="ECO:0000256" key="5">
    <source>
        <dbReference type="ARBA" id="ARBA00022801"/>
    </source>
</evidence>
<feature type="compositionally biased region" description="Polar residues" evidence="6">
    <location>
        <begin position="1547"/>
        <end position="1559"/>
    </location>
</feature>
<feature type="region of interest" description="Disordered" evidence="6">
    <location>
        <begin position="108"/>
        <end position="201"/>
    </location>
</feature>
<feature type="compositionally biased region" description="Low complexity" evidence="6">
    <location>
        <begin position="1633"/>
        <end position="1642"/>
    </location>
</feature>
<dbReference type="SUPFAM" id="SSF54001">
    <property type="entry name" value="Cysteine proteinases"/>
    <property type="match status" value="1"/>
</dbReference>
<evidence type="ECO:0000259" key="7">
    <source>
        <dbReference type="PROSITE" id="PS50600"/>
    </source>
</evidence>
<keyword evidence="2" id="KW-0597">Phosphoprotein</keyword>
<dbReference type="GO" id="GO:0005634">
    <property type="term" value="C:nucleus"/>
    <property type="evidence" value="ECO:0007669"/>
    <property type="project" value="TreeGrafter"/>
</dbReference>
<evidence type="ECO:0000256" key="6">
    <source>
        <dbReference type="SAM" id="MobiDB-lite"/>
    </source>
</evidence>
<feature type="region of interest" description="Disordered" evidence="6">
    <location>
        <begin position="233"/>
        <end position="295"/>
    </location>
</feature>
<dbReference type="InterPro" id="IPR038765">
    <property type="entry name" value="Papain-like_cys_pep_sf"/>
</dbReference>
<dbReference type="InterPro" id="IPR051947">
    <property type="entry name" value="Sentrin-specific_protease"/>
</dbReference>
<dbReference type="OrthoDB" id="442460at2759"/>
<feature type="domain" description="Ubiquitin-like protease family profile" evidence="7">
    <location>
        <begin position="958"/>
        <end position="1247"/>
    </location>
</feature>
<feature type="compositionally biased region" description="Polar residues" evidence="6">
    <location>
        <begin position="1374"/>
        <end position="1407"/>
    </location>
</feature>
<sequence length="1682" mass="188303">MDATLRRLKQHLQENAKDLSPEQKLKCFDQFRLMFWNEDLLTQAISTRLPKSANQKREAFEYLDLAQPHKLNSQTFDTNEQNPGKENLARFSEEIEYTKCAKKRHPLVNYESGSMPSESPGKTRRLLSQRHTKSQPSQLQHDKVRQSSPPPVTSRLSRSRASTPSAVESDNDAEDEDEGEESLSAKRGQRSKRTTNPPRVPVVLIEVKGQTVLATPKTNFDDEGEGKINHIVHLRKKAPRRSSPEKHIINLEEDDSPKTPPPKSGKEISIEGEAGDVDANAAQLHRQSTNSPVTPWKWGRERLARQIGRVHPQFPIPSNASEYSFLKHHAEKEESKSVNSMTTLLNGGVGRGVKNKPYSGGPKPINNLRKPIGNLEVVIPSFSPKRKDGETQELSKQPSEKAFRLIAQAQENKRRKTDHRATQSIASPGSSDSDSPTMERSRGLINPKPRIKKQTSSNGQVSSMDEYSSVEGVMNPAPRSTAKTHSSDNNTRSPYFRRTDSIKPDNLNEDTTDPISDPDEPSRQPKGQITHISQTCKGTANLKQARGRPSNNSTNASKSKAVGTLVGPNAEEPSSSVATTKRKRESDDYSVDELATGHFPKRRTEREHAQELLKSADKIKTQTSNLTNEAHDIVDNHATTNGTRDYVELSTDDEKEEKKAKIIPSKFKPPNRPNPPPKKIDIKVVNAFSTLGLRKADDVEWRIVCNVQDKMFRIIDGGDQPQEERHFNSLKKIFEGGNKVFLNWSADTNVNVPWQLFIELKDDDRRAGFAEQLSKLTGINRMEKEASYMDKAFTNGKNKRITKKPIQQQDSEDLRLMTKNAESRQLHKRAEELGRAGKIGSITSPVQNDAQRAEGRARKMEISSSGFKNGFPSDALSPTIPPASFYKNNSSDHEVKVKDTFPVTRKSTRNVRTEPVQEKALRSSPPIPIQWTKQHPDWEKSWRDAVVYPPGPGHKRTATVDREDISRLDEEEFLNDNLVNFYLRYLEFHLNGARPDVAKRIYFQNSYFYERLTRSIEGRKGGIDYQAVQRWTKDVDLFSKDYIIVPVCENLHWYVAIICNAPKLLKPDIEEDVMEIPNGLDVPASHRSPINLEDDDHPMKTKSPQASHEERADHESTVVESPEAKRARQEPNDHKADEFDTYPVANVKSDLQPAPPETPAVARKVRKAPVDRRPDASTPRIILIDSLGQTHPATSRHLKDYLIAEMKHKHGKDISLSKTIGFSAKNIDMQNNWSDCGLYLLSYIEKFLEDPDSFISIVLGNSAKGDSGWLQPSKLRHDIRDLLIKLSRKKPEGENPFLKTPDVTSATVSSPALRNASTDRTEIIAITERSSPAEKLIERRFHDGLPLQLGKGPANSTSSSPRMSKPALPDDFANMQTPANSRPSKRVNATSTKEATGLQHQPESVASSDRPHKSKSRKPVSGPAVVIDLDESSTLQEFPESPQPTTRSSLPPKKSLDNKTTFLHGVRDAVTDAVTGFVGRGWIMGDKEGAKDLGSSELQPLEVDDSPVKSETSQNHRKRRESSASVEVISSRAQSKRRRVSPRQSRDSSINQEKVSQGSDVPDCPESLGLVKPDVGDMGQRALETSSPTTAQQDESKVLEDKPEDDDMQMLLDVTNICISESASKSPTTNGNLQQQSSSLSQDEPPYRFNIDVEDDPQASQTSHPARRRSDLQQGTHIRFDT</sequence>
<feature type="compositionally biased region" description="Polar residues" evidence="6">
    <location>
        <begin position="525"/>
        <end position="542"/>
    </location>
</feature>
<dbReference type="GO" id="GO:0006508">
    <property type="term" value="P:proteolysis"/>
    <property type="evidence" value="ECO:0007669"/>
    <property type="project" value="UniProtKB-KW"/>
</dbReference>
<proteinExistence type="inferred from homology"/>
<dbReference type="GO" id="GO:0005737">
    <property type="term" value="C:cytoplasm"/>
    <property type="evidence" value="ECO:0007669"/>
    <property type="project" value="TreeGrafter"/>
</dbReference>
<feature type="region of interest" description="Disordered" evidence="6">
    <location>
        <begin position="1344"/>
        <end position="1458"/>
    </location>
</feature>
<feature type="compositionally biased region" description="Acidic residues" evidence="6">
    <location>
        <begin position="507"/>
        <end position="519"/>
    </location>
</feature>
<feature type="compositionally biased region" description="Polar residues" evidence="6">
    <location>
        <begin position="481"/>
        <end position="493"/>
    </location>
</feature>
<evidence type="ECO:0000256" key="4">
    <source>
        <dbReference type="ARBA" id="ARBA00022786"/>
    </source>
</evidence>
<dbReference type="InterPro" id="IPR003653">
    <property type="entry name" value="Peptidase_C48_C"/>
</dbReference>
<keyword evidence="9" id="KW-1185">Reference proteome</keyword>
<feature type="region of interest" description="Disordered" evidence="6">
    <location>
        <begin position="1486"/>
        <end position="1682"/>
    </location>
</feature>
<feature type="compositionally biased region" description="Basic and acidic residues" evidence="6">
    <location>
        <begin position="1107"/>
        <end position="1138"/>
    </location>
</feature>
<evidence type="ECO:0000256" key="1">
    <source>
        <dbReference type="ARBA" id="ARBA00005234"/>
    </source>
</evidence>
<comment type="similarity">
    <text evidence="1">Belongs to the peptidase C48 family.</text>
</comment>
<dbReference type="GO" id="GO:0070139">
    <property type="term" value="F:SUMO-specific endopeptidase activity"/>
    <property type="evidence" value="ECO:0007669"/>
    <property type="project" value="TreeGrafter"/>
</dbReference>
<evidence type="ECO:0000313" key="8">
    <source>
        <dbReference type="EMBL" id="CAG8957579.1"/>
    </source>
</evidence>
<dbReference type="Proteomes" id="UP000696280">
    <property type="component" value="Unassembled WGS sequence"/>
</dbReference>
<comment type="caution">
    <text evidence="8">The sequence shown here is derived from an EMBL/GenBank/DDBJ whole genome shotgun (WGS) entry which is preliminary data.</text>
</comment>